<dbReference type="SUPFAM" id="SSF88659">
    <property type="entry name" value="Sigma3 and sigma4 domains of RNA polymerase sigma factors"/>
    <property type="match status" value="1"/>
</dbReference>
<proteinExistence type="predicted"/>
<reference evidence="5 6" key="1">
    <citation type="submission" date="2020-07" db="EMBL/GenBank/DDBJ databases">
        <title>Genomic Encyclopedia of Type Strains, Phase IV (KMG-V): Genome sequencing to study the core and pangenomes of soil and plant-associated prokaryotes.</title>
        <authorList>
            <person name="Whitman W."/>
        </authorList>
    </citation>
    <scope>NUCLEOTIDE SEQUENCE [LARGE SCALE GENOMIC DNA]</scope>
    <source>
        <strain evidence="5 6">RH2WT43</strain>
    </source>
</reference>
<dbReference type="InterPro" id="IPR036388">
    <property type="entry name" value="WH-like_DNA-bd_sf"/>
</dbReference>
<dbReference type="InterPro" id="IPR011517">
    <property type="entry name" value="RNA_pol_sigma70_ECF-like"/>
</dbReference>
<dbReference type="PANTHER" id="PTHR43133">
    <property type="entry name" value="RNA POLYMERASE ECF-TYPE SIGMA FACTO"/>
    <property type="match status" value="1"/>
</dbReference>
<evidence type="ECO:0000256" key="3">
    <source>
        <dbReference type="ARBA" id="ARBA00023163"/>
    </source>
</evidence>
<name>A0A839F7I8_9GAMM</name>
<evidence type="ECO:0000256" key="1">
    <source>
        <dbReference type="ARBA" id="ARBA00023015"/>
    </source>
</evidence>
<feature type="domain" description="RNA polymerase sigma-70 ECF-like HTH" evidence="4">
    <location>
        <begin position="20"/>
        <end position="198"/>
    </location>
</feature>
<keyword evidence="3" id="KW-0804">Transcription</keyword>
<dbReference type="InterPro" id="IPR039425">
    <property type="entry name" value="RNA_pol_sigma-70-like"/>
</dbReference>
<dbReference type="InterPro" id="IPR013324">
    <property type="entry name" value="RNA_pol_sigma_r3/r4-like"/>
</dbReference>
<keyword evidence="6" id="KW-1185">Reference proteome</keyword>
<keyword evidence="2" id="KW-0731">Sigma factor</keyword>
<dbReference type="Proteomes" id="UP000550401">
    <property type="component" value="Unassembled WGS sequence"/>
</dbReference>
<protein>
    <submittedName>
        <fullName evidence="5">RNA polymerase sigma factor (TIGR02999 family)</fullName>
    </submittedName>
</protein>
<dbReference type="PANTHER" id="PTHR43133:SF39">
    <property type="entry name" value="SIMILAR TO RNA POLYMERASE SIGMA-E FACTOR"/>
    <property type="match status" value="1"/>
</dbReference>
<gene>
    <name evidence="5" type="ORF">FHW12_003754</name>
</gene>
<dbReference type="Gene3D" id="1.10.10.10">
    <property type="entry name" value="Winged helix-like DNA-binding domain superfamily/Winged helix DNA-binding domain"/>
    <property type="match status" value="1"/>
</dbReference>
<evidence type="ECO:0000256" key="2">
    <source>
        <dbReference type="ARBA" id="ARBA00023082"/>
    </source>
</evidence>
<evidence type="ECO:0000313" key="6">
    <source>
        <dbReference type="Proteomes" id="UP000550401"/>
    </source>
</evidence>
<keyword evidence="1" id="KW-0805">Transcription regulation</keyword>
<dbReference type="GO" id="GO:0016987">
    <property type="term" value="F:sigma factor activity"/>
    <property type="evidence" value="ECO:0007669"/>
    <property type="project" value="UniProtKB-KW"/>
</dbReference>
<accession>A0A839F7I8</accession>
<comment type="caution">
    <text evidence="5">The sequence shown here is derived from an EMBL/GenBank/DDBJ whole genome shotgun (WGS) entry which is preliminary data.</text>
</comment>
<dbReference type="RefSeq" id="WP_220484539.1">
    <property type="nucleotide sequence ID" value="NZ_JACGXL010000007.1"/>
</dbReference>
<dbReference type="Pfam" id="PF07638">
    <property type="entry name" value="Sigma70_ECF"/>
    <property type="match status" value="1"/>
</dbReference>
<dbReference type="NCBIfam" id="TIGR02999">
    <property type="entry name" value="Sig-70_X6"/>
    <property type="match status" value="1"/>
</dbReference>
<dbReference type="InterPro" id="IPR053812">
    <property type="entry name" value="HTH_Sigma70_ECF-like"/>
</dbReference>
<evidence type="ECO:0000259" key="4">
    <source>
        <dbReference type="Pfam" id="PF07638"/>
    </source>
</evidence>
<sequence>MTAARDARYRSAIMAAPDDSVTRYLQQWRAGDARALDRLLPFVYADLRRIAAGVLRATPGHATLQTTALVHDVLLRLLGRAPMAFEDTSHLLNASARMMRQVLVDRARMAATDKRGGRWLRDDFAAALELPIPEGTDLDALDAALDALERAHERMAKVVELRYFVGLDVAEVAAALGIAERTARRDWIAAREWLRERLEPAT</sequence>
<evidence type="ECO:0000313" key="5">
    <source>
        <dbReference type="EMBL" id="MBA8889508.1"/>
    </source>
</evidence>
<dbReference type="EMBL" id="JACGXL010000007">
    <property type="protein sequence ID" value="MBA8889508.1"/>
    <property type="molecule type" value="Genomic_DNA"/>
</dbReference>
<dbReference type="AlphaFoldDB" id="A0A839F7I8"/>
<organism evidence="5 6">
    <name type="scientific">Dokdonella fugitiva</name>
    <dbReference type="NCBI Taxonomy" id="328517"/>
    <lineage>
        <taxon>Bacteria</taxon>
        <taxon>Pseudomonadati</taxon>
        <taxon>Pseudomonadota</taxon>
        <taxon>Gammaproteobacteria</taxon>
        <taxon>Lysobacterales</taxon>
        <taxon>Rhodanobacteraceae</taxon>
        <taxon>Dokdonella</taxon>
    </lineage>
</organism>